<dbReference type="PANTHER" id="PTHR47506">
    <property type="entry name" value="TRANSCRIPTIONAL REGULATORY PROTEIN"/>
    <property type="match status" value="1"/>
</dbReference>
<feature type="domain" description="HTH tetR-type" evidence="5">
    <location>
        <begin position="6"/>
        <end position="66"/>
    </location>
</feature>
<protein>
    <submittedName>
        <fullName evidence="6">TetR family transcriptional regulator</fullName>
    </submittedName>
</protein>
<dbReference type="RefSeq" id="WP_203374185.1">
    <property type="nucleotide sequence ID" value="NZ_JAENHP010000001.1"/>
</dbReference>
<proteinExistence type="predicted"/>
<gene>
    <name evidence="6" type="ORF">JIG36_01755</name>
</gene>
<keyword evidence="2 4" id="KW-0238">DNA-binding</keyword>
<dbReference type="Gene3D" id="1.10.357.10">
    <property type="entry name" value="Tetracycline Repressor, domain 2"/>
    <property type="match status" value="1"/>
</dbReference>
<dbReference type="Proteomes" id="UP000632138">
    <property type="component" value="Unassembled WGS sequence"/>
</dbReference>
<reference evidence="6 7" key="1">
    <citation type="submission" date="2021-01" db="EMBL/GenBank/DDBJ databases">
        <title>Actinoplanes sp. nov. LDG1-06 isolated from lichen.</title>
        <authorList>
            <person name="Saeng-In P."/>
            <person name="Phongsopitanun W."/>
            <person name="Kanchanasin P."/>
            <person name="Yuki M."/>
            <person name="Kudo T."/>
            <person name="Ohkuma M."/>
            <person name="Tanasupawat S."/>
        </authorList>
    </citation>
    <scope>NUCLEOTIDE SEQUENCE [LARGE SCALE GENOMIC DNA]</scope>
    <source>
        <strain evidence="6 7">LDG1-06</strain>
    </source>
</reference>
<dbReference type="InterPro" id="IPR001647">
    <property type="entry name" value="HTH_TetR"/>
</dbReference>
<feature type="DNA-binding region" description="H-T-H motif" evidence="4">
    <location>
        <begin position="29"/>
        <end position="48"/>
    </location>
</feature>
<keyword evidence="1" id="KW-0805">Transcription regulation</keyword>
<evidence type="ECO:0000313" key="6">
    <source>
        <dbReference type="EMBL" id="MBM2614279.1"/>
    </source>
</evidence>
<dbReference type="Pfam" id="PF00440">
    <property type="entry name" value="TetR_N"/>
    <property type="match status" value="1"/>
</dbReference>
<dbReference type="PANTHER" id="PTHR47506:SF1">
    <property type="entry name" value="HTH-TYPE TRANSCRIPTIONAL REGULATOR YJDC"/>
    <property type="match status" value="1"/>
</dbReference>
<evidence type="ECO:0000259" key="5">
    <source>
        <dbReference type="PROSITE" id="PS50977"/>
    </source>
</evidence>
<dbReference type="SUPFAM" id="SSF48498">
    <property type="entry name" value="Tetracyclin repressor-like, C-terminal domain"/>
    <property type="match status" value="1"/>
</dbReference>
<keyword evidence="7" id="KW-1185">Reference proteome</keyword>
<organism evidence="6 7">
    <name type="scientific">Paractinoplanes ovalisporus</name>
    <dbReference type="NCBI Taxonomy" id="2810368"/>
    <lineage>
        <taxon>Bacteria</taxon>
        <taxon>Bacillati</taxon>
        <taxon>Actinomycetota</taxon>
        <taxon>Actinomycetes</taxon>
        <taxon>Micromonosporales</taxon>
        <taxon>Micromonosporaceae</taxon>
        <taxon>Paractinoplanes</taxon>
    </lineage>
</organism>
<keyword evidence="3" id="KW-0804">Transcription</keyword>
<dbReference type="EMBL" id="JAENHP010000001">
    <property type="protein sequence ID" value="MBM2614279.1"/>
    <property type="molecule type" value="Genomic_DNA"/>
</dbReference>
<evidence type="ECO:0000256" key="4">
    <source>
        <dbReference type="PROSITE-ProRule" id="PRU00335"/>
    </source>
</evidence>
<evidence type="ECO:0000256" key="1">
    <source>
        <dbReference type="ARBA" id="ARBA00023015"/>
    </source>
</evidence>
<name>A0ABS2A362_9ACTN</name>
<dbReference type="InterPro" id="IPR009057">
    <property type="entry name" value="Homeodomain-like_sf"/>
</dbReference>
<dbReference type="InterPro" id="IPR036271">
    <property type="entry name" value="Tet_transcr_reg_TetR-rel_C_sf"/>
</dbReference>
<sequence length="185" mass="19437">MGRAPSIDDDALLARLSEVFRHHGYEGASLTALSSASGLHRASLYHRFPSGKPGMAVAVLESVEAAFGDILEPLKSEADPAVAVAEMARRLGEFYADGRLSCVLDTMTLLGAPDDIRARAAGLATGWLAAMAAVARRSGASKAEAERRAGDALVRIEGSLVLARVLDDPAEFRLTLAELPRALVG</sequence>
<accession>A0ABS2A362</accession>
<evidence type="ECO:0000256" key="3">
    <source>
        <dbReference type="ARBA" id="ARBA00023163"/>
    </source>
</evidence>
<dbReference type="PROSITE" id="PS50977">
    <property type="entry name" value="HTH_TETR_2"/>
    <property type="match status" value="1"/>
</dbReference>
<evidence type="ECO:0000256" key="2">
    <source>
        <dbReference type="ARBA" id="ARBA00023125"/>
    </source>
</evidence>
<evidence type="ECO:0000313" key="7">
    <source>
        <dbReference type="Proteomes" id="UP000632138"/>
    </source>
</evidence>
<comment type="caution">
    <text evidence="6">The sequence shown here is derived from an EMBL/GenBank/DDBJ whole genome shotgun (WGS) entry which is preliminary data.</text>
</comment>
<dbReference type="SUPFAM" id="SSF46689">
    <property type="entry name" value="Homeodomain-like"/>
    <property type="match status" value="1"/>
</dbReference>